<dbReference type="AlphaFoldDB" id="A0A182VU16"/>
<dbReference type="VEuPathDB" id="VectorBase:AMIN001559"/>
<keyword evidence="2" id="KW-1185">Reference proteome</keyword>
<evidence type="ECO:0000313" key="1">
    <source>
        <dbReference type="EnsemblMetazoa" id="AMIN001559-PA"/>
    </source>
</evidence>
<name>A0A182VU16_9DIPT</name>
<reference evidence="1" key="2">
    <citation type="submission" date="2020-05" db="UniProtKB">
        <authorList>
            <consortium name="EnsemblMetazoa"/>
        </authorList>
    </citation>
    <scope>IDENTIFICATION</scope>
    <source>
        <strain evidence="1">MINIMUS1</strain>
    </source>
</reference>
<dbReference type="EnsemblMetazoa" id="AMIN001559-RA">
    <property type="protein sequence ID" value="AMIN001559-PA"/>
    <property type="gene ID" value="AMIN001559"/>
</dbReference>
<protein>
    <submittedName>
        <fullName evidence="1">Uncharacterized protein</fullName>
    </submittedName>
</protein>
<dbReference type="Proteomes" id="UP000075920">
    <property type="component" value="Unassembled WGS sequence"/>
</dbReference>
<organism evidence="1 2">
    <name type="scientific">Anopheles minimus</name>
    <dbReference type="NCBI Taxonomy" id="112268"/>
    <lineage>
        <taxon>Eukaryota</taxon>
        <taxon>Metazoa</taxon>
        <taxon>Ecdysozoa</taxon>
        <taxon>Arthropoda</taxon>
        <taxon>Hexapoda</taxon>
        <taxon>Insecta</taxon>
        <taxon>Pterygota</taxon>
        <taxon>Neoptera</taxon>
        <taxon>Endopterygota</taxon>
        <taxon>Diptera</taxon>
        <taxon>Nematocera</taxon>
        <taxon>Culicoidea</taxon>
        <taxon>Culicidae</taxon>
        <taxon>Anophelinae</taxon>
        <taxon>Anopheles</taxon>
    </lineage>
</organism>
<sequence>MTLNKFCISVIKAFPVVEAAAEPVSSSAHRDGDGSGRGRPEGGPSIEGALIACIIGNDIGGILLGIIAIGGGGAGGPLSKGEYAEGYCDAGADGPLAAVPGGAGTLTGLLSDAAGRRTPGEGTLTGLLNEAAGIDANGAVDGRKG</sequence>
<accession>A0A182VU16</accession>
<proteinExistence type="predicted"/>
<reference evidence="2" key="1">
    <citation type="submission" date="2013-03" db="EMBL/GenBank/DDBJ databases">
        <title>The Genome Sequence of Anopheles minimus MINIMUS1.</title>
        <authorList>
            <consortium name="The Broad Institute Genomics Platform"/>
            <person name="Neafsey D.E."/>
            <person name="Walton C."/>
            <person name="Walker B."/>
            <person name="Young S.K."/>
            <person name="Zeng Q."/>
            <person name="Gargeya S."/>
            <person name="Fitzgerald M."/>
            <person name="Haas B."/>
            <person name="Abouelleil A."/>
            <person name="Allen A.W."/>
            <person name="Alvarado L."/>
            <person name="Arachchi H.M."/>
            <person name="Berlin A.M."/>
            <person name="Chapman S.B."/>
            <person name="Gainer-Dewar J."/>
            <person name="Goldberg J."/>
            <person name="Griggs A."/>
            <person name="Gujja S."/>
            <person name="Hansen M."/>
            <person name="Howarth C."/>
            <person name="Imamovic A."/>
            <person name="Ireland A."/>
            <person name="Larimer J."/>
            <person name="McCowan C."/>
            <person name="Murphy C."/>
            <person name="Pearson M."/>
            <person name="Poon T.W."/>
            <person name="Priest M."/>
            <person name="Roberts A."/>
            <person name="Saif S."/>
            <person name="Shea T."/>
            <person name="Sisk P."/>
            <person name="Sykes S."/>
            <person name="Wortman J."/>
            <person name="Nusbaum C."/>
            <person name="Birren B."/>
        </authorList>
    </citation>
    <scope>NUCLEOTIDE SEQUENCE [LARGE SCALE GENOMIC DNA]</scope>
    <source>
        <strain evidence="2">MINIMUS1</strain>
    </source>
</reference>
<evidence type="ECO:0000313" key="2">
    <source>
        <dbReference type="Proteomes" id="UP000075920"/>
    </source>
</evidence>